<dbReference type="HOGENOM" id="CLU_119163_0_1_1"/>
<dbReference type="EMBL" id="KN822154">
    <property type="protein sequence ID" value="KIM54445.1"/>
    <property type="molecule type" value="Genomic_DNA"/>
</dbReference>
<organism evidence="1 2">
    <name type="scientific">Scleroderma citrinum Foug A</name>
    <dbReference type="NCBI Taxonomy" id="1036808"/>
    <lineage>
        <taxon>Eukaryota</taxon>
        <taxon>Fungi</taxon>
        <taxon>Dikarya</taxon>
        <taxon>Basidiomycota</taxon>
        <taxon>Agaricomycotina</taxon>
        <taxon>Agaricomycetes</taxon>
        <taxon>Agaricomycetidae</taxon>
        <taxon>Boletales</taxon>
        <taxon>Sclerodermatineae</taxon>
        <taxon>Sclerodermataceae</taxon>
        <taxon>Scleroderma</taxon>
    </lineage>
</organism>
<dbReference type="AlphaFoldDB" id="A0A0C3D0T8"/>
<feature type="non-terminal residue" evidence="1">
    <location>
        <position position="131"/>
    </location>
</feature>
<feature type="non-terminal residue" evidence="1">
    <location>
        <position position="1"/>
    </location>
</feature>
<gene>
    <name evidence="1" type="ORF">SCLCIDRAFT_67948</name>
</gene>
<protein>
    <submittedName>
        <fullName evidence="1">Uncharacterized protein</fullName>
    </submittedName>
</protein>
<accession>A0A0C3D0T8</accession>
<proteinExistence type="predicted"/>
<evidence type="ECO:0000313" key="2">
    <source>
        <dbReference type="Proteomes" id="UP000053989"/>
    </source>
</evidence>
<reference evidence="1 2" key="1">
    <citation type="submission" date="2014-04" db="EMBL/GenBank/DDBJ databases">
        <authorList>
            <consortium name="DOE Joint Genome Institute"/>
            <person name="Kuo A."/>
            <person name="Kohler A."/>
            <person name="Nagy L.G."/>
            <person name="Floudas D."/>
            <person name="Copeland A."/>
            <person name="Barry K.W."/>
            <person name="Cichocki N."/>
            <person name="Veneault-Fourrey C."/>
            <person name="LaButti K."/>
            <person name="Lindquist E.A."/>
            <person name="Lipzen A."/>
            <person name="Lundell T."/>
            <person name="Morin E."/>
            <person name="Murat C."/>
            <person name="Sun H."/>
            <person name="Tunlid A."/>
            <person name="Henrissat B."/>
            <person name="Grigoriev I.V."/>
            <person name="Hibbett D.S."/>
            <person name="Martin F."/>
            <person name="Nordberg H.P."/>
            <person name="Cantor M.N."/>
            <person name="Hua S.X."/>
        </authorList>
    </citation>
    <scope>NUCLEOTIDE SEQUENCE [LARGE SCALE GENOMIC DNA]</scope>
    <source>
        <strain evidence="1 2">Foug A</strain>
    </source>
</reference>
<dbReference type="OrthoDB" id="3363652at2759"/>
<evidence type="ECO:0000313" key="1">
    <source>
        <dbReference type="EMBL" id="KIM54445.1"/>
    </source>
</evidence>
<sequence length="131" mass="14839">TEVKNTESIFTRQTDLFAAPRVEYISQNVKIGTDLTADKKNEVTKLITEYMDVFACSLGEVLPIPGAQVDLNILAEDMTFQTTVHQQPMNPLQCQFMHKWVDQMLNTNLIEAAEIPRIKHVAPTVLTQKVH</sequence>
<dbReference type="InParanoid" id="A0A0C3D0T8"/>
<reference evidence="2" key="2">
    <citation type="submission" date="2015-01" db="EMBL/GenBank/DDBJ databases">
        <title>Evolutionary Origins and Diversification of the Mycorrhizal Mutualists.</title>
        <authorList>
            <consortium name="DOE Joint Genome Institute"/>
            <consortium name="Mycorrhizal Genomics Consortium"/>
            <person name="Kohler A."/>
            <person name="Kuo A."/>
            <person name="Nagy L.G."/>
            <person name="Floudas D."/>
            <person name="Copeland A."/>
            <person name="Barry K.W."/>
            <person name="Cichocki N."/>
            <person name="Veneault-Fourrey C."/>
            <person name="LaButti K."/>
            <person name="Lindquist E.A."/>
            <person name="Lipzen A."/>
            <person name="Lundell T."/>
            <person name="Morin E."/>
            <person name="Murat C."/>
            <person name="Riley R."/>
            <person name="Ohm R."/>
            <person name="Sun H."/>
            <person name="Tunlid A."/>
            <person name="Henrissat B."/>
            <person name="Grigoriev I.V."/>
            <person name="Hibbett D.S."/>
            <person name="Martin F."/>
        </authorList>
    </citation>
    <scope>NUCLEOTIDE SEQUENCE [LARGE SCALE GENOMIC DNA]</scope>
    <source>
        <strain evidence="2">Foug A</strain>
    </source>
</reference>
<dbReference type="Proteomes" id="UP000053989">
    <property type="component" value="Unassembled WGS sequence"/>
</dbReference>
<keyword evidence="2" id="KW-1185">Reference proteome</keyword>
<name>A0A0C3D0T8_9AGAM</name>